<keyword evidence="2" id="KW-0472">Membrane</keyword>
<proteinExistence type="predicted"/>
<dbReference type="EMBL" id="MFLE01000025">
    <property type="protein sequence ID" value="OGG61085.1"/>
    <property type="molecule type" value="Genomic_DNA"/>
</dbReference>
<evidence type="ECO:0000313" key="5">
    <source>
        <dbReference type="Proteomes" id="UP000176511"/>
    </source>
</evidence>
<feature type="transmembrane region" description="Helical" evidence="2">
    <location>
        <begin position="219"/>
        <end position="239"/>
    </location>
</feature>
<keyword evidence="2" id="KW-1133">Transmembrane helix</keyword>
<feature type="region of interest" description="Disordered" evidence="1">
    <location>
        <begin position="131"/>
        <end position="155"/>
    </location>
</feature>
<name>A0A1F6DI50_9BACT</name>
<keyword evidence="3" id="KW-0732">Signal</keyword>
<evidence type="ECO:0000256" key="3">
    <source>
        <dbReference type="SAM" id="SignalP"/>
    </source>
</evidence>
<feature type="chain" id="PRO_5009523889" description="CARDB domain-containing protein" evidence="3">
    <location>
        <begin position="19"/>
        <end position="275"/>
    </location>
</feature>
<dbReference type="AlphaFoldDB" id="A0A1F6DI50"/>
<evidence type="ECO:0000256" key="1">
    <source>
        <dbReference type="SAM" id="MobiDB-lite"/>
    </source>
</evidence>
<comment type="caution">
    <text evidence="4">The sequence shown here is derived from an EMBL/GenBank/DDBJ whole genome shotgun (WGS) entry which is preliminary data.</text>
</comment>
<dbReference type="Gene3D" id="2.60.40.10">
    <property type="entry name" value="Immunoglobulins"/>
    <property type="match status" value="1"/>
</dbReference>
<evidence type="ECO:0000256" key="2">
    <source>
        <dbReference type="SAM" id="Phobius"/>
    </source>
</evidence>
<sequence>MLRILIALIFFLPFTATATGTAGFLDRSIWHTPETYYADEMVRIYAALMNTSNADVSGTLNFLVNDKVIGRRTFTLQANEVTAVWYDWKATGGSHSFSATIADTTFSAQNSAQVVAPRVVNASPIIVATTTPPKSSELSQDEATTTPTHSLGETIDTTAEKAQTSLEAVRESLDEKIAVQRARVAGTSTVAEDASFIESGIEQVHDAATPPVVKEAKNVFASAWLFVLNMFRGILSLAISVLDSPLWTAIVLVLFFMLFMKLCERIFRIFGRKSD</sequence>
<keyword evidence="2" id="KW-0812">Transmembrane</keyword>
<feature type="signal peptide" evidence="3">
    <location>
        <begin position="1"/>
        <end position="18"/>
    </location>
</feature>
<dbReference type="Proteomes" id="UP000176511">
    <property type="component" value="Unassembled WGS sequence"/>
</dbReference>
<evidence type="ECO:0008006" key="6">
    <source>
        <dbReference type="Google" id="ProtNLM"/>
    </source>
</evidence>
<evidence type="ECO:0000313" key="4">
    <source>
        <dbReference type="EMBL" id="OGG61085.1"/>
    </source>
</evidence>
<dbReference type="InterPro" id="IPR013783">
    <property type="entry name" value="Ig-like_fold"/>
</dbReference>
<reference evidence="4 5" key="1">
    <citation type="journal article" date="2016" name="Nat. Commun.">
        <title>Thousands of microbial genomes shed light on interconnected biogeochemical processes in an aquifer system.</title>
        <authorList>
            <person name="Anantharaman K."/>
            <person name="Brown C.T."/>
            <person name="Hug L.A."/>
            <person name="Sharon I."/>
            <person name="Castelle C.J."/>
            <person name="Probst A.J."/>
            <person name="Thomas B.C."/>
            <person name="Singh A."/>
            <person name="Wilkins M.J."/>
            <person name="Karaoz U."/>
            <person name="Brodie E.L."/>
            <person name="Williams K.H."/>
            <person name="Hubbard S.S."/>
            <person name="Banfield J.F."/>
        </authorList>
    </citation>
    <scope>NUCLEOTIDE SEQUENCE [LARGE SCALE GENOMIC DNA]</scope>
</reference>
<organism evidence="4 5">
    <name type="scientific">Candidatus Kaiserbacteria bacterium RIFCSPHIGHO2_02_FULL_49_34</name>
    <dbReference type="NCBI Taxonomy" id="1798491"/>
    <lineage>
        <taxon>Bacteria</taxon>
        <taxon>Candidatus Kaiseribacteriota</taxon>
    </lineage>
</organism>
<protein>
    <recommendedName>
        <fullName evidence="6">CARDB domain-containing protein</fullName>
    </recommendedName>
</protein>
<gene>
    <name evidence="4" type="ORF">A3C87_02960</name>
</gene>
<feature type="transmembrane region" description="Helical" evidence="2">
    <location>
        <begin position="245"/>
        <end position="263"/>
    </location>
</feature>
<accession>A0A1F6DI50</accession>